<dbReference type="FunFam" id="1.10.510.10:FF:001722">
    <property type="entry name" value="G-type lectin S-receptor-like serine/threonine-protein kinase B120"/>
    <property type="match status" value="1"/>
</dbReference>
<reference evidence="2" key="1">
    <citation type="submission" date="2019-11" db="EMBL/GenBank/DDBJ databases">
        <authorList>
            <person name="Liu Y."/>
            <person name="Hou J."/>
            <person name="Li T.-Q."/>
            <person name="Guan C.-H."/>
            <person name="Wu X."/>
            <person name="Wu H.-Z."/>
            <person name="Ling F."/>
            <person name="Zhang R."/>
            <person name="Shi X.-G."/>
            <person name="Ren J.-P."/>
            <person name="Chen E.-F."/>
            <person name="Sun J.-M."/>
        </authorList>
    </citation>
    <scope>NUCLEOTIDE SEQUENCE</scope>
    <source>
        <strain evidence="2">Adult_tree_wgs_1</strain>
        <tissue evidence="2">Leaves</tissue>
    </source>
</reference>
<dbReference type="AlphaFoldDB" id="A0A834G0Z2"/>
<dbReference type="SUPFAM" id="SSF56112">
    <property type="entry name" value="Protein kinase-like (PK-like)"/>
    <property type="match status" value="1"/>
</dbReference>
<dbReference type="InterPro" id="IPR011009">
    <property type="entry name" value="Kinase-like_dom_sf"/>
</dbReference>
<dbReference type="EMBL" id="WJXA01000013">
    <property type="protein sequence ID" value="KAF7119617.1"/>
    <property type="molecule type" value="Genomic_DNA"/>
</dbReference>
<dbReference type="PANTHER" id="PTHR27006">
    <property type="entry name" value="PROMASTIGOTE SURFACE ANTIGEN PROTEIN PSA"/>
    <property type="match status" value="1"/>
</dbReference>
<evidence type="ECO:0000313" key="3">
    <source>
        <dbReference type="Proteomes" id="UP000626092"/>
    </source>
</evidence>
<dbReference type="Gene3D" id="1.10.510.10">
    <property type="entry name" value="Transferase(Phosphotransferase) domain 1"/>
    <property type="match status" value="1"/>
</dbReference>
<sequence>MSSPSWVFSFLAMDFVKKRTGLVAVLLISTLVISGSNYVLSKLYFCGYMSPEYLMHGKFSAKSDVFSFGVLVLEIISGKRNHSYQSNDATDLLSYAWKLWSTGTPLDLLDPTFEGSFARNEVTRCIHIGLLCVQDDPDARPSMATIVLMLNSYSVPLSLPQQPRFSGWSGIESNIVTELQSDQSISKSIQWTVNEASISEVDPR</sequence>
<dbReference type="OrthoDB" id="688481at2759"/>
<accession>A0A834G0Z2</accession>
<feature type="domain" description="Serine-threonine/tyrosine-protein kinase catalytic" evidence="1">
    <location>
        <begin position="47"/>
        <end position="147"/>
    </location>
</feature>
<organism evidence="2 3">
    <name type="scientific">Rhododendron simsii</name>
    <name type="common">Sims's rhododendron</name>
    <dbReference type="NCBI Taxonomy" id="118357"/>
    <lineage>
        <taxon>Eukaryota</taxon>
        <taxon>Viridiplantae</taxon>
        <taxon>Streptophyta</taxon>
        <taxon>Embryophyta</taxon>
        <taxon>Tracheophyta</taxon>
        <taxon>Spermatophyta</taxon>
        <taxon>Magnoliopsida</taxon>
        <taxon>eudicotyledons</taxon>
        <taxon>Gunneridae</taxon>
        <taxon>Pentapetalae</taxon>
        <taxon>asterids</taxon>
        <taxon>Ericales</taxon>
        <taxon>Ericaceae</taxon>
        <taxon>Ericoideae</taxon>
        <taxon>Rhodoreae</taxon>
        <taxon>Rhododendron</taxon>
    </lineage>
</organism>
<keyword evidence="3" id="KW-1185">Reference proteome</keyword>
<dbReference type="Pfam" id="PF07714">
    <property type="entry name" value="PK_Tyr_Ser-Thr"/>
    <property type="match status" value="1"/>
</dbReference>
<gene>
    <name evidence="2" type="ORF">RHSIM_Rhsim13G0159300</name>
</gene>
<evidence type="ECO:0000259" key="1">
    <source>
        <dbReference type="Pfam" id="PF07714"/>
    </source>
</evidence>
<dbReference type="InterPro" id="IPR001245">
    <property type="entry name" value="Ser-Thr/Tyr_kinase_cat_dom"/>
</dbReference>
<comment type="caution">
    <text evidence="2">The sequence shown here is derived from an EMBL/GenBank/DDBJ whole genome shotgun (WGS) entry which is preliminary data.</text>
</comment>
<proteinExistence type="predicted"/>
<dbReference type="PANTHER" id="PTHR27006:SF606">
    <property type="entry name" value="INTERLEUKIN-1 RECEPTOR-ASSOCIATED KINASE 4"/>
    <property type="match status" value="1"/>
</dbReference>
<dbReference type="GO" id="GO:0004672">
    <property type="term" value="F:protein kinase activity"/>
    <property type="evidence" value="ECO:0007669"/>
    <property type="project" value="InterPro"/>
</dbReference>
<evidence type="ECO:0000313" key="2">
    <source>
        <dbReference type="EMBL" id="KAF7119617.1"/>
    </source>
</evidence>
<protein>
    <recommendedName>
        <fullName evidence="1">Serine-threonine/tyrosine-protein kinase catalytic domain-containing protein</fullName>
    </recommendedName>
</protein>
<name>A0A834G0Z2_RHOSS</name>
<dbReference type="Proteomes" id="UP000626092">
    <property type="component" value="Unassembled WGS sequence"/>
</dbReference>